<dbReference type="InterPro" id="IPR029063">
    <property type="entry name" value="SAM-dependent_MTases_sf"/>
</dbReference>
<evidence type="ECO:0000313" key="3">
    <source>
        <dbReference type="Proteomes" id="UP000036893"/>
    </source>
</evidence>
<reference evidence="2" key="2">
    <citation type="submission" date="2021-01" db="EMBL/GenBank/DDBJ databases">
        <title>Pan-genome distribution and transcriptional activeness of fungal secondary metabolism genes in Aspergillus section Fumigati.</title>
        <authorList>
            <person name="Takahashi H."/>
            <person name="Umemura M."/>
            <person name="Ninomiya A."/>
            <person name="Kusuya Y."/>
            <person name="Urayama S."/>
            <person name="Shimizu M."/>
            <person name="Watanabe A."/>
            <person name="Kamei K."/>
            <person name="Yaguchi T."/>
            <person name="Hagiwara D."/>
        </authorList>
    </citation>
    <scope>NUCLEOTIDE SEQUENCE</scope>
    <source>
        <strain evidence="2">IFM 46973</strain>
    </source>
</reference>
<dbReference type="RefSeq" id="XP_043149508.1">
    <property type="nucleotide sequence ID" value="XM_043293573.1"/>
</dbReference>
<dbReference type="PANTHER" id="PTHR43591">
    <property type="entry name" value="METHYLTRANSFERASE"/>
    <property type="match status" value="1"/>
</dbReference>
<dbReference type="GO" id="GO:0008168">
    <property type="term" value="F:methyltransferase activity"/>
    <property type="evidence" value="ECO:0007669"/>
    <property type="project" value="TreeGrafter"/>
</dbReference>
<dbReference type="Gene3D" id="3.40.50.150">
    <property type="entry name" value="Vaccinia Virus protein VP39"/>
    <property type="match status" value="1"/>
</dbReference>
<dbReference type="InterPro" id="IPR025714">
    <property type="entry name" value="Methyltranfer_dom"/>
</dbReference>
<name>A0A8E0QXP1_9EURO</name>
<accession>A0A8E0QXP1</accession>
<protein>
    <recommendedName>
        <fullName evidence="1">Methyltransferase domain-containing protein</fullName>
    </recommendedName>
</protein>
<comment type="caution">
    <text evidence="2">The sequence shown here is derived from an EMBL/GenBank/DDBJ whole genome shotgun (WGS) entry which is preliminary data.</text>
</comment>
<gene>
    <name evidence="2" type="ORF">Aud_008708</name>
</gene>
<dbReference type="PANTHER" id="PTHR43591:SF24">
    <property type="entry name" value="2-METHOXY-6-POLYPRENYL-1,4-BENZOQUINOL METHYLASE, MITOCHONDRIAL"/>
    <property type="match status" value="1"/>
</dbReference>
<dbReference type="CDD" id="cd02440">
    <property type="entry name" value="AdoMet_MTases"/>
    <property type="match status" value="1"/>
</dbReference>
<organism evidence="2 3">
    <name type="scientific">Aspergillus udagawae</name>
    <dbReference type="NCBI Taxonomy" id="91492"/>
    <lineage>
        <taxon>Eukaryota</taxon>
        <taxon>Fungi</taxon>
        <taxon>Dikarya</taxon>
        <taxon>Ascomycota</taxon>
        <taxon>Pezizomycotina</taxon>
        <taxon>Eurotiomycetes</taxon>
        <taxon>Eurotiomycetidae</taxon>
        <taxon>Eurotiales</taxon>
        <taxon>Aspergillaceae</taxon>
        <taxon>Aspergillus</taxon>
        <taxon>Aspergillus subgen. Fumigati</taxon>
    </lineage>
</organism>
<dbReference type="EMBL" id="BBXM02000007">
    <property type="protein sequence ID" value="GIC92242.1"/>
    <property type="molecule type" value="Genomic_DNA"/>
</dbReference>
<evidence type="ECO:0000259" key="1">
    <source>
        <dbReference type="Pfam" id="PF13847"/>
    </source>
</evidence>
<dbReference type="GeneID" id="66996185"/>
<dbReference type="SUPFAM" id="SSF53335">
    <property type="entry name" value="S-adenosyl-L-methionine-dependent methyltransferases"/>
    <property type="match status" value="1"/>
</dbReference>
<feature type="domain" description="Methyltransferase" evidence="1">
    <location>
        <begin position="35"/>
        <end position="159"/>
    </location>
</feature>
<dbReference type="Proteomes" id="UP000036893">
    <property type="component" value="Unassembled WGS sequence"/>
</dbReference>
<sequence>MPEVYTTDHSSSVLQIHGWRTLSNSASYILPYIQPDFQILDVGCGPGSMTVDFAKRVPRGHVTGVEHVPEPLEAARALASSESATNVSFLVGDIHNLPFPDNTFDIVHAHQVLQHIADPVQTFKEMRRVAKQGGIVAVRESASLTWYPESEGITAWQELGERMSRAKGGNLHPGRFIHTWAKKGGFHRENIKTSAGSWCFSSPDERKYWGGSMEERARSSGFALMAVNEGFATEGDLNKIAVGWRAFVEDEDAWFGLLHGEVVCWKS</sequence>
<reference evidence="2" key="1">
    <citation type="journal article" date="2015" name="Genome Announc.">
        <title>Draft Genome Sequence of the Pathogenic Filamentous Fungus Aspergillus udagawae Strain IFM 46973T.</title>
        <authorList>
            <person name="Kusuya Y."/>
            <person name="Takahashi-Nakaguchi A."/>
            <person name="Takahashi H."/>
            <person name="Yaguchi T."/>
        </authorList>
    </citation>
    <scope>NUCLEOTIDE SEQUENCE</scope>
    <source>
        <strain evidence="2">IFM 46973</strain>
    </source>
</reference>
<proteinExistence type="predicted"/>
<dbReference type="AlphaFoldDB" id="A0A8E0QXP1"/>
<evidence type="ECO:0000313" key="2">
    <source>
        <dbReference type="EMBL" id="GIC92242.1"/>
    </source>
</evidence>
<dbReference type="Pfam" id="PF13847">
    <property type="entry name" value="Methyltransf_31"/>
    <property type="match status" value="1"/>
</dbReference>